<gene>
    <name evidence="6" type="ORF">H6A60_11890</name>
</gene>
<dbReference type="Gene3D" id="3.50.50.60">
    <property type="entry name" value="FAD/NAD(P)-binding domain"/>
    <property type="match status" value="1"/>
</dbReference>
<dbReference type="NCBIfam" id="TIGR01409">
    <property type="entry name" value="TAT_signal_seq"/>
    <property type="match status" value="1"/>
</dbReference>
<evidence type="ECO:0000313" key="7">
    <source>
        <dbReference type="Proteomes" id="UP000715095"/>
    </source>
</evidence>
<keyword evidence="3" id="KW-1133">Transmembrane helix</keyword>
<dbReference type="InterPro" id="IPR003953">
    <property type="entry name" value="FAD-dep_OxRdtase_2_FAD-bd"/>
</dbReference>
<dbReference type="Proteomes" id="UP000715095">
    <property type="component" value="Unassembled WGS sequence"/>
</dbReference>
<dbReference type="Pfam" id="PF00890">
    <property type="entry name" value="FAD_binding_2"/>
    <property type="match status" value="1"/>
</dbReference>
<feature type="signal peptide" evidence="4">
    <location>
        <begin position="1"/>
        <end position="25"/>
    </location>
</feature>
<reference evidence="6 7" key="1">
    <citation type="journal article" date="2021" name="Sci. Rep.">
        <title>The distribution of antibiotic resistance genes in chicken gut microbiota commensals.</title>
        <authorList>
            <person name="Juricova H."/>
            <person name="Matiasovicova J."/>
            <person name="Kubasova T."/>
            <person name="Cejkova D."/>
            <person name="Rychlik I."/>
        </authorList>
    </citation>
    <scope>NUCLEOTIDE SEQUENCE [LARGE SCALE GENOMIC DNA]</scope>
    <source>
        <strain evidence="6 7">An829</strain>
    </source>
</reference>
<sequence length="65" mass="6605">MTTRRSFLKAGLFTTVAGMSAAASAVPLKTPKKWDEEFDFVVIGAGAAGLVAAGHAAEAGLKVLV</sequence>
<dbReference type="InterPro" id="IPR006311">
    <property type="entry name" value="TAT_signal"/>
</dbReference>
<dbReference type="InterPro" id="IPR019546">
    <property type="entry name" value="TAT_signal_bac_arc"/>
</dbReference>
<keyword evidence="1" id="KW-0285">Flavoprotein</keyword>
<accession>A0ABS2DUX8</accession>
<organism evidence="6 7">
    <name type="scientific">Sutterella massiliensis</name>
    <dbReference type="NCBI Taxonomy" id="1816689"/>
    <lineage>
        <taxon>Bacteria</taxon>
        <taxon>Pseudomonadati</taxon>
        <taxon>Pseudomonadota</taxon>
        <taxon>Betaproteobacteria</taxon>
        <taxon>Burkholderiales</taxon>
        <taxon>Sutterellaceae</taxon>
        <taxon>Sutterella</taxon>
    </lineage>
</organism>
<evidence type="ECO:0000256" key="4">
    <source>
        <dbReference type="SAM" id="SignalP"/>
    </source>
</evidence>
<evidence type="ECO:0000256" key="1">
    <source>
        <dbReference type="ARBA" id="ARBA00022630"/>
    </source>
</evidence>
<dbReference type="PROSITE" id="PS51318">
    <property type="entry name" value="TAT"/>
    <property type="match status" value="1"/>
</dbReference>
<keyword evidence="3" id="KW-0812">Transmembrane</keyword>
<proteinExistence type="predicted"/>
<keyword evidence="4" id="KW-0732">Signal</keyword>
<dbReference type="EMBL" id="JACJJC010000167">
    <property type="protein sequence ID" value="MBM6705166.1"/>
    <property type="molecule type" value="Genomic_DNA"/>
</dbReference>
<feature type="chain" id="PRO_5046586260" evidence="4">
    <location>
        <begin position="26"/>
        <end position="65"/>
    </location>
</feature>
<evidence type="ECO:0000256" key="3">
    <source>
        <dbReference type="SAM" id="Phobius"/>
    </source>
</evidence>
<feature type="transmembrane region" description="Helical" evidence="3">
    <location>
        <begin position="41"/>
        <end position="61"/>
    </location>
</feature>
<evidence type="ECO:0000259" key="5">
    <source>
        <dbReference type="Pfam" id="PF00890"/>
    </source>
</evidence>
<feature type="non-terminal residue" evidence="6">
    <location>
        <position position="65"/>
    </location>
</feature>
<feature type="domain" description="FAD-dependent oxidoreductase 2 FAD-binding" evidence="5">
    <location>
        <begin position="39"/>
        <end position="65"/>
    </location>
</feature>
<comment type="caution">
    <text evidence="6">The sequence shown here is derived from an EMBL/GenBank/DDBJ whole genome shotgun (WGS) entry which is preliminary data.</text>
</comment>
<keyword evidence="7" id="KW-1185">Reference proteome</keyword>
<name>A0ABS2DUX8_9BURK</name>
<keyword evidence="3" id="KW-0472">Membrane</keyword>
<dbReference type="InterPro" id="IPR036188">
    <property type="entry name" value="FAD/NAD-bd_sf"/>
</dbReference>
<keyword evidence="2" id="KW-0560">Oxidoreductase</keyword>
<protein>
    <submittedName>
        <fullName evidence="6">FAD-binding protein</fullName>
    </submittedName>
</protein>
<evidence type="ECO:0000256" key="2">
    <source>
        <dbReference type="ARBA" id="ARBA00023002"/>
    </source>
</evidence>
<evidence type="ECO:0000313" key="6">
    <source>
        <dbReference type="EMBL" id="MBM6705166.1"/>
    </source>
</evidence>
<dbReference type="RefSeq" id="WP_205104921.1">
    <property type="nucleotide sequence ID" value="NZ_JACJJC010000167.1"/>
</dbReference>
<dbReference type="SUPFAM" id="SSF51905">
    <property type="entry name" value="FAD/NAD(P)-binding domain"/>
    <property type="match status" value="1"/>
</dbReference>